<accession>A0ABD1ZII0</accession>
<dbReference type="AlphaFoldDB" id="A0ABD1ZII0"/>
<sequence length="82" mass="9313">MMVAFEIDEVIQEEMTAVRVQPLYADCTGERRHSNHNMPGRNCPCPRGGRLQSVRQSEERRPCPRSTHWLLQPDVARAAPAA</sequence>
<proteinExistence type="predicted"/>
<reference evidence="1 2" key="1">
    <citation type="submission" date="2024-09" db="EMBL/GenBank/DDBJ databases">
        <title>Chromosome-scale assembly of Riccia fluitans.</title>
        <authorList>
            <person name="Paukszto L."/>
            <person name="Sawicki J."/>
            <person name="Karawczyk K."/>
            <person name="Piernik-Szablinska J."/>
            <person name="Szczecinska M."/>
            <person name="Mazdziarz M."/>
        </authorList>
    </citation>
    <scope>NUCLEOTIDE SEQUENCE [LARGE SCALE GENOMIC DNA]</scope>
    <source>
        <strain evidence="1">Rf_01</strain>
        <tissue evidence="1">Aerial parts of the thallus</tissue>
    </source>
</reference>
<keyword evidence="2" id="KW-1185">Reference proteome</keyword>
<evidence type="ECO:0000313" key="1">
    <source>
        <dbReference type="EMBL" id="KAL2651248.1"/>
    </source>
</evidence>
<dbReference type="EMBL" id="JBHFFA010000001">
    <property type="protein sequence ID" value="KAL2651248.1"/>
    <property type="molecule type" value="Genomic_DNA"/>
</dbReference>
<dbReference type="Proteomes" id="UP001605036">
    <property type="component" value="Unassembled WGS sequence"/>
</dbReference>
<comment type="caution">
    <text evidence="1">The sequence shown here is derived from an EMBL/GenBank/DDBJ whole genome shotgun (WGS) entry which is preliminary data.</text>
</comment>
<protein>
    <submittedName>
        <fullName evidence="1">Uncharacterized protein</fullName>
    </submittedName>
</protein>
<name>A0ABD1ZII0_9MARC</name>
<organism evidence="1 2">
    <name type="scientific">Riccia fluitans</name>
    <dbReference type="NCBI Taxonomy" id="41844"/>
    <lineage>
        <taxon>Eukaryota</taxon>
        <taxon>Viridiplantae</taxon>
        <taxon>Streptophyta</taxon>
        <taxon>Embryophyta</taxon>
        <taxon>Marchantiophyta</taxon>
        <taxon>Marchantiopsida</taxon>
        <taxon>Marchantiidae</taxon>
        <taxon>Marchantiales</taxon>
        <taxon>Ricciaceae</taxon>
        <taxon>Riccia</taxon>
    </lineage>
</organism>
<gene>
    <name evidence="1" type="ORF">R1flu_019376</name>
</gene>
<evidence type="ECO:0000313" key="2">
    <source>
        <dbReference type="Proteomes" id="UP001605036"/>
    </source>
</evidence>